<gene>
    <name evidence="2" type="ORF">JOM49_002969</name>
</gene>
<keyword evidence="3" id="KW-1185">Reference proteome</keyword>
<dbReference type="RefSeq" id="WP_209664863.1">
    <property type="nucleotide sequence ID" value="NZ_JAGGMS010000001.1"/>
</dbReference>
<reference evidence="2 3" key="1">
    <citation type="submission" date="2021-03" db="EMBL/GenBank/DDBJ databases">
        <title>Sequencing the genomes of 1000 actinobacteria strains.</title>
        <authorList>
            <person name="Klenk H.-P."/>
        </authorList>
    </citation>
    <scope>NUCLEOTIDE SEQUENCE [LARGE SCALE GENOMIC DNA]</scope>
    <source>
        <strain evidence="2 3">DSM 45510</strain>
    </source>
</reference>
<accession>A0ABS4PPT8</accession>
<feature type="transmembrane region" description="Helical" evidence="1">
    <location>
        <begin position="20"/>
        <end position="38"/>
    </location>
</feature>
<dbReference type="EMBL" id="JAGGMS010000001">
    <property type="protein sequence ID" value="MBP2181443.1"/>
    <property type="molecule type" value="Genomic_DNA"/>
</dbReference>
<protein>
    <submittedName>
        <fullName evidence="2">Apolipoprotein N-acyltransferase</fullName>
    </submittedName>
</protein>
<dbReference type="Proteomes" id="UP000741013">
    <property type="component" value="Unassembled WGS sequence"/>
</dbReference>
<keyword evidence="1" id="KW-0812">Transmembrane</keyword>
<feature type="transmembrane region" description="Helical" evidence="1">
    <location>
        <begin position="74"/>
        <end position="98"/>
    </location>
</feature>
<keyword evidence="1" id="KW-1133">Transmembrane helix</keyword>
<evidence type="ECO:0000256" key="1">
    <source>
        <dbReference type="SAM" id="Phobius"/>
    </source>
</evidence>
<feature type="transmembrane region" description="Helical" evidence="1">
    <location>
        <begin position="45"/>
        <end position="62"/>
    </location>
</feature>
<comment type="caution">
    <text evidence="2">The sequence shown here is derived from an EMBL/GenBank/DDBJ whole genome shotgun (WGS) entry which is preliminary data.</text>
</comment>
<name>A0ABS4PPT8_9PSEU</name>
<evidence type="ECO:0000313" key="2">
    <source>
        <dbReference type="EMBL" id="MBP2181443.1"/>
    </source>
</evidence>
<evidence type="ECO:0000313" key="3">
    <source>
        <dbReference type="Proteomes" id="UP000741013"/>
    </source>
</evidence>
<sequence length="100" mass="11026">MFDDLPRRIVDTGRLANPLNHRIFAVVLAVLVVLCVIATATRSSLLTLAPIPLYLLGAFGLWQVRRTSAPPRLLGWWVVLLSGTLGGFWLMGFIANALDR</sequence>
<organism evidence="2 3">
    <name type="scientific">Amycolatopsis magusensis</name>
    <dbReference type="NCBI Taxonomy" id="882444"/>
    <lineage>
        <taxon>Bacteria</taxon>
        <taxon>Bacillati</taxon>
        <taxon>Actinomycetota</taxon>
        <taxon>Actinomycetes</taxon>
        <taxon>Pseudonocardiales</taxon>
        <taxon>Pseudonocardiaceae</taxon>
        <taxon>Amycolatopsis</taxon>
    </lineage>
</organism>
<keyword evidence="1" id="KW-0472">Membrane</keyword>
<proteinExistence type="predicted"/>